<dbReference type="AlphaFoldDB" id="A0A9J6B3Q1"/>
<keyword evidence="2" id="KW-1185">Reference proteome</keyword>
<proteinExistence type="predicted"/>
<gene>
    <name evidence="1" type="ORF">H5410_002973</name>
</gene>
<evidence type="ECO:0000313" key="2">
    <source>
        <dbReference type="Proteomes" id="UP000824120"/>
    </source>
</evidence>
<evidence type="ECO:0000313" key="1">
    <source>
        <dbReference type="EMBL" id="KAG5631256.1"/>
    </source>
</evidence>
<sequence length="79" mass="9247">MCSSVKEKVKLAMKWSSRRVADLFRKAVPYRPTTQNARRRRLNSFPTHSARESEWAKAEAMLNVAIRCLRETELIRVVN</sequence>
<accession>A0A9J6B3Q1</accession>
<name>A0A9J6B3Q1_SOLCO</name>
<protein>
    <submittedName>
        <fullName evidence="1">Uncharacterized protein</fullName>
    </submittedName>
</protein>
<dbReference type="Proteomes" id="UP000824120">
    <property type="component" value="Chromosome 1"/>
</dbReference>
<dbReference type="EMBL" id="JACXVP010000001">
    <property type="protein sequence ID" value="KAG5631256.1"/>
    <property type="molecule type" value="Genomic_DNA"/>
</dbReference>
<organism evidence="1 2">
    <name type="scientific">Solanum commersonii</name>
    <name type="common">Commerson's wild potato</name>
    <name type="synonym">Commerson's nightshade</name>
    <dbReference type="NCBI Taxonomy" id="4109"/>
    <lineage>
        <taxon>Eukaryota</taxon>
        <taxon>Viridiplantae</taxon>
        <taxon>Streptophyta</taxon>
        <taxon>Embryophyta</taxon>
        <taxon>Tracheophyta</taxon>
        <taxon>Spermatophyta</taxon>
        <taxon>Magnoliopsida</taxon>
        <taxon>eudicotyledons</taxon>
        <taxon>Gunneridae</taxon>
        <taxon>Pentapetalae</taxon>
        <taxon>asterids</taxon>
        <taxon>lamiids</taxon>
        <taxon>Solanales</taxon>
        <taxon>Solanaceae</taxon>
        <taxon>Solanoideae</taxon>
        <taxon>Solaneae</taxon>
        <taxon>Solanum</taxon>
    </lineage>
</organism>
<comment type="caution">
    <text evidence="1">The sequence shown here is derived from an EMBL/GenBank/DDBJ whole genome shotgun (WGS) entry which is preliminary data.</text>
</comment>
<reference evidence="1 2" key="1">
    <citation type="submission" date="2020-09" db="EMBL/GenBank/DDBJ databases">
        <title>De no assembly of potato wild relative species, Solanum commersonii.</title>
        <authorList>
            <person name="Cho K."/>
        </authorList>
    </citation>
    <scope>NUCLEOTIDE SEQUENCE [LARGE SCALE GENOMIC DNA]</scope>
    <source>
        <strain evidence="1">LZ3.2</strain>
        <tissue evidence="1">Leaf</tissue>
    </source>
</reference>